<sequence length="127" mass="14018">MLDASSGGTLLSESYEGGYRLIKSITSNKYQCPVTRETSNSTQKRHASVYEVIETTTLAAQVVTGASEVACVYCGGAHLFEECSANPVSVSYIGNNKYNNPYINTYNLGWRNHPNFLWSNNQNQPKP</sequence>
<gene>
    <name evidence="1" type="ORF">KIW84_043362</name>
</gene>
<evidence type="ECO:0000313" key="1">
    <source>
        <dbReference type="EMBL" id="KAI5419141.1"/>
    </source>
</evidence>
<proteinExistence type="predicted"/>
<reference evidence="1 2" key="1">
    <citation type="journal article" date="2022" name="Nat. Genet.">
        <title>Improved pea reference genome and pan-genome highlight genomic features and evolutionary characteristics.</title>
        <authorList>
            <person name="Yang T."/>
            <person name="Liu R."/>
            <person name="Luo Y."/>
            <person name="Hu S."/>
            <person name="Wang D."/>
            <person name="Wang C."/>
            <person name="Pandey M.K."/>
            <person name="Ge S."/>
            <person name="Xu Q."/>
            <person name="Li N."/>
            <person name="Li G."/>
            <person name="Huang Y."/>
            <person name="Saxena R.K."/>
            <person name="Ji Y."/>
            <person name="Li M."/>
            <person name="Yan X."/>
            <person name="He Y."/>
            <person name="Liu Y."/>
            <person name="Wang X."/>
            <person name="Xiang C."/>
            <person name="Varshney R.K."/>
            <person name="Ding H."/>
            <person name="Gao S."/>
            <person name="Zong X."/>
        </authorList>
    </citation>
    <scope>NUCLEOTIDE SEQUENCE [LARGE SCALE GENOMIC DNA]</scope>
    <source>
        <strain evidence="1 2">cv. Zhongwan 6</strain>
    </source>
</reference>
<comment type="caution">
    <text evidence="1">The sequence shown here is derived from an EMBL/GenBank/DDBJ whole genome shotgun (WGS) entry which is preliminary data.</text>
</comment>
<evidence type="ECO:0000313" key="2">
    <source>
        <dbReference type="Proteomes" id="UP001058974"/>
    </source>
</evidence>
<keyword evidence="2" id="KW-1185">Reference proteome</keyword>
<dbReference type="EMBL" id="JAMSHJ010000004">
    <property type="protein sequence ID" value="KAI5419141.1"/>
    <property type="molecule type" value="Genomic_DNA"/>
</dbReference>
<dbReference type="AlphaFoldDB" id="A0A9D4XDM1"/>
<dbReference type="Proteomes" id="UP001058974">
    <property type="component" value="Chromosome 4"/>
</dbReference>
<organism evidence="1 2">
    <name type="scientific">Pisum sativum</name>
    <name type="common">Garden pea</name>
    <name type="synonym">Lathyrus oleraceus</name>
    <dbReference type="NCBI Taxonomy" id="3888"/>
    <lineage>
        <taxon>Eukaryota</taxon>
        <taxon>Viridiplantae</taxon>
        <taxon>Streptophyta</taxon>
        <taxon>Embryophyta</taxon>
        <taxon>Tracheophyta</taxon>
        <taxon>Spermatophyta</taxon>
        <taxon>Magnoliopsida</taxon>
        <taxon>eudicotyledons</taxon>
        <taxon>Gunneridae</taxon>
        <taxon>Pentapetalae</taxon>
        <taxon>rosids</taxon>
        <taxon>fabids</taxon>
        <taxon>Fabales</taxon>
        <taxon>Fabaceae</taxon>
        <taxon>Papilionoideae</taxon>
        <taxon>50 kb inversion clade</taxon>
        <taxon>NPAAA clade</taxon>
        <taxon>Hologalegina</taxon>
        <taxon>IRL clade</taxon>
        <taxon>Fabeae</taxon>
        <taxon>Lathyrus</taxon>
    </lineage>
</organism>
<dbReference type="Gramene" id="Psat04G0336200-T1">
    <property type="protein sequence ID" value="KAI5419141.1"/>
    <property type="gene ID" value="KIW84_043362"/>
</dbReference>
<protein>
    <submittedName>
        <fullName evidence="1">Uncharacterized protein</fullName>
    </submittedName>
</protein>
<name>A0A9D4XDM1_PEA</name>
<accession>A0A9D4XDM1</accession>